<sequence length="76" mass="8036">MTDDLALLRAANPVPDDDPRYADSRPLHHGAERALNQLLHRGRRARRTLVLRAEAAVCAAAALLAIAFSAGLPGAG</sequence>
<reference evidence="2" key="1">
    <citation type="submission" date="2024-06" db="EMBL/GenBank/DDBJ databases">
        <title>Streptomyces sp. strain HUAS MG91 genome sequences.</title>
        <authorList>
            <person name="Mo P."/>
        </authorList>
    </citation>
    <scope>NUCLEOTIDE SEQUENCE</scope>
    <source>
        <strain evidence="2">HUAS MG91</strain>
    </source>
</reference>
<name>A0AAU8IV44_9ACTN</name>
<evidence type="ECO:0000256" key="1">
    <source>
        <dbReference type="SAM" id="Phobius"/>
    </source>
</evidence>
<keyword evidence="1" id="KW-0812">Transmembrane</keyword>
<evidence type="ECO:0000313" key="2">
    <source>
        <dbReference type="EMBL" id="XCJ71725.1"/>
    </source>
</evidence>
<protein>
    <submittedName>
        <fullName evidence="2">Uncharacterized protein</fullName>
    </submittedName>
</protein>
<gene>
    <name evidence="2" type="ORF">ABII15_17895</name>
</gene>
<organism evidence="2">
    <name type="scientific">Streptomyces tabacisoli</name>
    <dbReference type="NCBI Taxonomy" id="3156398"/>
    <lineage>
        <taxon>Bacteria</taxon>
        <taxon>Bacillati</taxon>
        <taxon>Actinomycetota</taxon>
        <taxon>Actinomycetes</taxon>
        <taxon>Kitasatosporales</taxon>
        <taxon>Streptomycetaceae</taxon>
        <taxon>Streptomyces</taxon>
    </lineage>
</organism>
<proteinExistence type="predicted"/>
<keyword evidence="1" id="KW-1133">Transmembrane helix</keyword>
<keyword evidence="1" id="KW-0472">Membrane</keyword>
<accession>A0AAU8IV44</accession>
<dbReference type="AlphaFoldDB" id="A0AAU8IV44"/>
<feature type="transmembrane region" description="Helical" evidence="1">
    <location>
        <begin position="49"/>
        <end position="72"/>
    </location>
</feature>
<dbReference type="RefSeq" id="WP_353943328.1">
    <property type="nucleotide sequence ID" value="NZ_CP159534.1"/>
</dbReference>
<dbReference type="KEGG" id="stac:ABII15_17895"/>
<dbReference type="EMBL" id="CP159534">
    <property type="protein sequence ID" value="XCJ71725.1"/>
    <property type="molecule type" value="Genomic_DNA"/>
</dbReference>